<feature type="region of interest" description="Disordered" evidence="4">
    <location>
        <begin position="200"/>
        <end position="250"/>
    </location>
</feature>
<dbReference type="FunFam" id="3.40.630.40:FF:000005">
    <property type="entry name" value="N-acetylmuramoyl-L-alanine amidase (AmiA)"/>
    <property type="match status" value="1"/>
</dbReference>
<evidence type="ECO:0000256" key="2">
    <source>
        <dbReference type="ARBA" id="ARBA00011901"/>
    </source>
</evidence>
<evidence type="ECO:0000256" key="4">
    <source>
        <dbReference type="SAM" id="MobiDB-lite"/>
    </source>
</evidence>
<proteinExistence type="predicted"/>
<dbReference type="RefSeq" id="WP_173082825.1">
    <property type="nucleotide sequence ID" value="NZ_BLTE01000005.1"/>
</dbReference>
<evidence type="ECO:0000313" key="8">
    <source>
        <dbReference type="Proteomes" id="UP000494245"/>
    </source>
</evidence>
<dbReference type="PANTHER" id="PTHR30404:SF0">
    <property type="entry name" value="N-ACETYLMURAMOYL-L-ALANINE AMIDASE AMIC"/>
    <property type="match status" value="1"/>
</dbReference>
<name>A0A6V8LZG1_9BACT</name>
<accession>A0A6V8LZG1</accession>
<dbReference type="SMART" id="SM00646">
    <property type="entry name" value="Ami_3"/>
    <property type="match status" value="1"/>
</dbReference>
<dbReference type="GO" id="GO:0009253">
    <property type="term" value="P:peptidoglycan catabolic process"/>
    <property type="evidence" value="ECO:0007669"/>
    <property type="project" value="InterPro"/>
</dbReference>
<feature type="compositionally biased region" description="Low complexity" evidence="4">
    <location>
        <begin position="34"/>
        <end position="54"/>
    </location>
</feature>
<comment type="caution">
    <text evidence="7">The sequence shown here is derived from an EMBL/GenBank/DDBJ whole genome shotgun (WGS) entry which is preliminary data.</text>
</comment>
<evidence type="ECO:0000259" key="6">
    <source>
        <dbReference type="SMART" id="SM00646"/>
    </source>
</evidence>
<evidence type="ECO:0000256" key="3">
    <source>
        <dbReference type="ARBA" id="ARBA00022801"/>
    </source>
</evidence>
<dbReference type="Pfam" id="PF01520">
    <property type="entry name" value="Amidase_3"/>
    <property type="match status" value="1"/>
</dbReference>
<evidence type="ECO:0000256" key="5">
    <source>
        <dbReference type="SAM" id="SignalP"/>
    </source>
</evidence>
<dbReference type="GO" id="GO:0030288">
    <property type="term" value="C:outer membrane-bounded periplasmic space"/>
    <property type="evidence" value="ECO:0007669"/>
    <property type="project" value="TreeGrafter"/>
</dbReference>
<reference evidence="7 8" key="2">
    <citation type="submission" date="2020-05" db="EMBL/GenBank/DDBJ databases">
        <title>Draft genome sequence of Desulfovibrio sp. strainFSS-1.</title>
        <authorList>
            <person name="Shimoshige H."/>
            <person name="Kobayashi H."/>
            <person name="Maekawa T."/>
        </authorList>
    </citation>
    <scope>NUCLEOTIDE SEQUENCE [LARGE SCALE GENOMIC DNA]</scope>
    <source>
        <strain evidence="7 8">SIID29052-01</strain>
    </source>
</reference>
<feature type="region of interest" description="Disordered" evidence="4">
    <location>
        <begin position="34"/>
        <end position="90"/>
    </location>
</feature>
<comment type="catalytic activity">
    <reaction evidence="1">
        <text>Hydrolyzes the link between N-acetylmuramoyl residues and L-amino acid residues in certain cell-wall glycopeptides.</text>
        <dbReference type="EC" id="3.5.1.28"/>
    </reaction>
</comment>
<keyword evidence="5" id="KW-0732">Signal</keyword>
<feature type="chain" id="PRO_5029011268" description="N-acetylmuramoyl-L-alanine amidase" evidence="5">
    <location>
        <begin position="21"/>
        <end position="493"/>
    </location>
</feature>
<reference evidence="7 8" key="1">
    <citation type="submission" date="2020-04" db="EMBL/GenBank/DDBJ databases">
        <authorList>
            <consortium name="Desulfovibrio sp. FSS-1 genome sequencing consortium"/>
            <person name="Shimoshige H."/>
            <person name="Kobayashi H."/>
            <person name="Maekawa T."/>
        </authorList>
    </citation>
    <scope>NUCLEOTIDE SEQUENCE [LARGE SCALE GENOMIC DNA]</scope>
    <source>
        <strain evidence="7 8">SIID29052-01</strain>
    </source>
</reference>
<evidence type="ECO:0000313" key="7">
    <source>
        <dbReference type="EMBL" id="GFK93615.1"/>
    </source>
</evidence>
<gene>
    <name evidence="7" type="primary">amiC_1</name>
    <name evidence="7" type="ORF">NNJEOMEG_01449</name>
</gene>
<dbReference type="InterPro" id="IPR050695">
    <property type="entry name" value="N-acetylmuramoyl_amidase_3"/>
</dbReference>
<keyword evidence="8" id="KW-1185">Reference proteome</keyword>
<dbReference type="AlphaFoldDB" id="A0A6V8LZG1"/>
<keyword evidence="3 7" id="KW-0378">Hydrolase</keyword>
<sequence>MARPFVRLFLLILASVLALAPGVLPDARAAQTKDAAKAAPPAKAPSAVKAPTAKNGDGKQAKAPRNGAVRPDKPKETASGPAPKKQSKVRVTDVQVYSGQDYSRIVAVLSGEVPFRWQLLPPDPASGGVRHLYVDLDGVVIPPGTRSRFDVKGDVARKARLGYFKPDVARLVVEVENLKSQNVFVLENPFRVIVDVQGEASKTPAKSPGKSAPGKAPSDKTPEGKARPGKLPAPKAEADEPPASPGVNLATPARKKMARQLVEQLGLTVRTVMVDAGHGGRDSGARGPGRLWEKDVNLRAAKLLARHLERMGFEVLMTRTQDKYVPLEVRTAMANARKADLFISLHCNAHGDPGSTGMETYSLNLASTPAEVRVAARENSVDSKRISDMQKLLDELMHASKLTESRDFARSAHQAALAQARKSIDLRDRGVHEAPFYVLLGAKMPAILVEMGYITNPAEAAKLREDKYLDGLTQGIAQGVKAYKERIERFAAN</sequence>
<protein>
    <recommendedName>
        <fullName evidence="2">N-acetylmuramoyl-L-alanine amidase</fullName>
        <ecNumber evidence="2">3.5.1.28</ecNumber>
    </recommendedName>
</protein>
<dbReference type="PANTHER" id="PTHR30404">
    <property type="entry name" value="N-ACETYLMURAMOYL-L-ALANINE AMIDASE"/>
    <property type="match status" value="1"/>
</dbReference>
<dbReference type="SUPFAM" id="SSF53187">
    <property type="entry name" value="Zn-dependent exopeptidases"/>
    <property type="match status" value="1"/>
</dbReference>
<evidence type="ECO:0000256" key="1">
    <source>
        <dbReference type="ARBA" id="ARBA00001561"/>
    </source>
</evidence>
<dbReference type="GO" id="GO:0008745">
    <property type="term" value="F:N-acetylmuramoyl-L-alanine amidase activity"/>
    <property type="evidence" value="ECO:0007669"/>
    <property type="project" value="UniProtKB-EC"/>
</dbReference>
<dbReference type="Gene3D" id="2.60.40.3500">
    <property type="match status" value="1"/>
</dbReference>
<dbReference type="InterPro" id="IPR002508">
    <property type="entry name" value="MurNAc-LAA_cat"/>
</dbReference>
<dbReference type="EC" id="3.5.1.28" evidence="2"/>
<feature type="domain" description="MurNAc-LAA" evidence="6">
    <location>
        <begin position="331"/>
        <end position="481"/>
    </location>
</feature>
<dbReference type="Gene3D" id="3.40.630.40">
    <property type="entry name" value="Zn-dependent exopeptidases"/>
    <property type="match status" value="1"/>
</dbReference>
<dbReference type="EMBL" id="BLTE01000005">
    <property type="protein sequence ID" value="GFK93615.1"/>
    <property type="molecule type" value="Genomic_DNA"/>
</dbReference>
<dbReference type="CDD" id="cd02696">
    <property type="entry name" value="MurNAc-LAA"/>
    <property type="match status" value="1"/>
</dbReference>
<organism evidence="7 8">
    <name type="scientific">Fundidesulfovibrio magnetotacticus</name>
    <dbReference type="NCBI Taxonomy" id="2730080"/>
    <lineage>
        <taxon>Bacteria</taxon>
        <taxon>Pseudomonadati</taxon>
        <taxon>Thermodesulfobacteriota</taxon>
        <taxon>Desulfovibrionia</taxon>
        <taxon>Desulfovibrionales</taxon>
        <taxon>Desulfovibrionaceae</taxon>
        <taxon>Fundidesulfovibrio</taxon>
    </lineage>
</organism>
<feature type="signal peptide" evidence="5">
    <location>
        <begin position="1"/>
        <end position="20"/>
    </location>
</feature>
<dbReference type="Proteomes" id="UP000494245">
    <property type="component" value="Unassembled WGS sequence"/>
</dbReference>
<feature type="compositionally biased region" description="Basic and acidic residues" evidence="4">
    <location>
        <begin position="217"/>
        <end position="226"/>
    </location>
</feature>